<keyword evidence="1" id="KW-0597">Phosphoprotein</keyword>
<organism evidence="3 4">
    <name type="scientific">Cytobacillus mangrovibacter</name>
    <dbReference type="NCBI Taxonomy" id="3299024"/>
    <lineage>
        <taxon>Bacteria</taxon>
        <taxon>Bacillati</taxon>
        <taxon>Bacillota</taxon>
        <taxon>Bacilli</taxon>
        <taxon>Bacillales</taxon>
        <taxon>Bacillaceae</taxon>
        <taxon>Cytobacillus</taxon>
    </lineage>
</organism>
<evidence type="ECO:0000259" key="2">
    <source>
        <dbReference type="PROSITE" id="PS50110"/>
    </source>
</evidence>
<comment type="caution">
    <text evidence="3">The sequence shown here is derived from an EMBL/GenBank/DDBJ whole genome shotgun (WGS) entry which is preliminary data.</text>
</comment>
<keyword evidence="4" id="KW-1185">Reference proteome</keyword>
<feature type="modified residue" description="4-aspartylphosphate" evidence="1">
    <location>
        <position position="57"/>
    </location>
</feature>
<name>A0ABW6JWJ2_9BACI</name>
<dbReference type="EMBL" id="JBIACJ010000003">
    <property type="protein sequence ID" value="MFE8696229.1"/>
    <property type="molecule type" value="Genomic_DNA"/>
</dbReference>
<proteinExistence type="predicted"/>
<dbReference type="Gene3D" id="3.40.50.2300">
    <property type="match status" value="1"/>
</dbReference>
<feature type="domain" description="Response regulatory" evidence="2">
    <location>
        <begin position="7"/>
        <end position="122"/>
    </location>
</feature>
<dbReference type="PROSITE" id="PS50110">
    <property type="entry name" value="RESPONSE_REGULATORY"/>
    <property type="match status" value="1"/>
</dbReference>
<dbReference type="Proteomes" id="UP001601058">
    <property type="component" value="Unassembled WGS sequence"/>
</dbReference>
<accession>A0ABW6JWJ2</accession>
<reference evidence="3 4" key="1">
    <citation type="submission" date="2024-08" db="EMBL/GenBank/DDBJ databases">
        <title>Two novel Cytobacillus novel species.</title>
        <authorList>
            <person name="Liu G."/>
        </authorList>
    </citation>
    <scope>NUCLEOTIDE SEQUENCE [LARGE SCALE GENOMIC DNA]</scope>
    <source>
        <strain evidence="3 4">FJAT-53684</strain>
    </source>
</reference>
<dbReference type="InterPro" id="IPR011006">
    <property type="entry name" value="CheY-like_superfamily"/>
</dbReference>
<sequence length="132" mass="14723">MVQKHLKVLICDDSMLIRKKLKNILEVCKCNPIWEAEDGVDAIQKASELKPDLIFMDIVMPGKDGIEALEEIIKENPALKVVMASSAGTQLHLKKALDLGAYDFIQKPITLEAVTAIIEKVIKEEKEESSHV</sequence>
<protein>
    <submittedName>
        <fullName evidence="3">Response regulator</fullName>
    </submittedName>
</protein>
<dbReference type="SMART" id="SM00448">
    <property type="entry name" value="REC"/>
    <property type="match status" value="1"/>
</dbReference>
<dbReference type="InterPro" id="IPR001789">
    <property type="entry name" value="Sig_transdc_resp-reg_receiver"/>
</dbReference>
<dbReference type="RefSeq" id="WP_389217795.1">
    <property type="nucleotide sequence ID" value="NZ_JBIACJ010000003.1"/>
</dbReference>
<dbReference type="SUPFAM" id="SSF52172">
    <property type="entry name" value="CheY-like"/>
    <property type="match status" value="1"/>
</dbReference>
<dbReference type="InterPro" id="IPR052048">
    <property type="entry name" value="ST_Response_Regulator"/>
</dbReference>
<dbReference type="PANTHER" id="PTHR43228">
    <property type="entry name" value="TWO-COMPONENT RESPONSE REGULATOR"/>
    <property type="match status" value="1"/>
</dbReference>
<gene>
    <name evidence="3" type="ORF">ACFYKT_07665</name>
</gene>
<evidence type="ECO:0000313" key="3">
    <source>
        <dbReference type="EMBL" id="MFE8696229.1"/>
    </source>
</evidence>
<evidence type="ECO:0000256" key="1">
    <source>
        <dbReference type="PROSITE-ProRule" id="PRU00169"/>
    </source>
</evidence>
<dbReference type="PANTHER" id="PTHR43228:SF1">
    <property type="entry name" value="TWO-COMPONENT RESPONSE REGULATOR ARR22"/>
    <property type="match status" value="1"/>
</dbReference>
<evidence type="ECO:0000313" key="4">
    <source>
        <dbReference type="Proteomes" id="UP001601058"/>
    </source>
</evidence>
<dbReference type="Pfam" id="PF00072">
    <property type="entry name" value="Response_reg"/>
    <property type="match status" value="1"/>
</dbReference>